<protein>
    <submittedName>
        <fullName evidence="6">SLAC1 anion channel family protein</fullName>
    </submittedName>
</protein>
<feature type="transmembrane region" description="Helical" evidence="5">
    <location>
        <begin position="91"/>
        <end position="109"/>
    </location>
</feature>
<dbReference type="CDD" id="cd09323">
    <property type="entry name" value="TDT_SLAC1_like"/>
    <property type="match status" value="1"/>
</dbReference>
<feature type="transmembrane region" description="Helical" evidence="5">
    <location>
        <begin position="149"/>
        <end position="167"/>
    </location>
</feature>
<evidence type="ECO:0000256" key="1">
    <source>
        <dbReference type="ARBA" id="ARBA00004141"/>
    </source>
</evidence>
<dbReference type="PANTHER" id="PTHR37955:SF1">
    <property type="entry name" value="DEP DOMAIN-CONTAINING PROTEIN"/>
    <property type="match status" value="1"/>
</dbReference>
<accession>A0A8J7F7E2</accession>
<feature type="transmembrane region" description="Helical" evidence="5">
    <location>
        <begin position="48"/>
        <end position="70"/>
    </location>
</feature>
<feature type="transmembrane region" description="Helical" evidence="5">
    <location>
        <begin position="206"/>
        <end position="222"/>
    </location>
</feature>
<evidence type="ECO:0000313" key="6">
    <source>
        <dbReference type="EMBL" id="MBE9396475.1"/>
    </source>
</evidence>
<evidence type="ECO:0000256" key="2">
    <source>
        <dbReference type="ARBA" id="ARBA00022692"/>
    </source>
</evidence>
<keyword evidence="7" id="KW-1185">Reference proteome</keyword>
<keyword evidence="2 5" id="KW-0812">Transmembrane</keyword>
<gene>
    <name evidence="6" type="ORF">IOQ59_04285</name>
</gene>
<evidence type="ECO:0000256" key="3">
    <source>
        <dbReference type="ARBA" id="ARBA00022989"/>
    </source>
</evidence>
<feature type="transmembrane region" description="Helical" evidence="5">
    <location>
        <begin position="290"/>
        <end position="312"/>
    </location>
</feature>
<evidence type="ECO:0000313" key="7">
    <source>
        <dbReference type="Proteomes" id="UP000640333"/>
    </source>
</evidence>
<proteinExistence type="predicted"/>
<feature type="transmembrane region" description="Helical" evidence="5">
    <location>
        <begin position="173"/>
        <end position="194"/>
    </location>
</feature>
<comment type="caution">
    <text evidence="6">The sequence shown here is derived from an EMBL/GenBank/DDBJ whole genome shotgun (WGS) entry which is preliminary data.</text>
</comment>
<dbReference type="AlphaFoldDB" id="A0A8J7F7E2"/>
<feature type="transmembrane region" description="Helical" evidence="5">
    <location>
        <begin position="115"/>
        <end position="137"/>
    </location>
</feature>
<dbReference type="Gene3D" id="1.50.10.150">
    <property type="entry name" value="Voltage-dependent anion channel"/>
    <property type="match status" value="1"/>
</dbReference>
<dbReference type="PANTHER" id="PTHR37955">
    <property type="entry name" value="TELLURITE RESISTANCE PROTEIN TEHA"/>
    <property type="match status" value="1"/>
</dbReference>
<name>A0A8J7F7E2_9GAMM</name>
<feature type="transmembrane region" description="Helical" evidence="5">
    <location>
        <begin position="234"/>
        <end position="251"/>
    </location>
</feature>
<dbReference type="GO" id="GO:0046583">
    <property type="term" value="F:monoatomic cation efflux transmembrane transporter activity"/>
    <property type="evidence" value="ECO:0007669"/>
    <property type="project" value="TreeGrafter"/>
</dbReference>
<organism evidence="6 7">
    <name type="scientific">Pontibacterium sinense</name>
    <dbReference type="NCBI Taxonomy" id="2781979"/>
    <lineage>
        <taxon>Bacteria</taxon>
        <taxon>Pseudomonadati</taxon>
        <taxon>Pseudomonadota</taxon>
        <taxon>Gammaproteobacteria</taxon>
        <taxon>Oceanospirillales</taxon>
        <taxon>Oceanospirillaceae</taxon>
        <taxon>Pontibacterium</taxon>
    </lineage>
</organism>
<sequence length="327" mass="36892">MANSATSSSSTSSKLQHFPIAFFAMIMGTTGLTLAWQKAAEVLQLPVIVSQVLLVLVACLFLAVSLGYVIKILRFPEMSLKEFHHPIKISFFPAFSISVLLLSVATLQVSTDLSLYLWGVGCIMHLGFTLHVITQWIHHPKFQIQHSTPAWFIPVVGNIIVPITGTEHGFYEISWFFFSIGIVYWIILKTLIFNRVLFHDPLPEKLLPTLFILIAPPAVGFISYTKLNGGEIDAFARILFYSAMFLLLLLFTQLERFRRIPFFLSWWAYSFPLAASSIAIQIMYHKTGYAFLEILSWISLTVASLVIAFLLFKTFKAVRSGGVFKPD</sequence>
<evidence type="ECO:0000256" key="5">
    <source>
        <dbReference type="SAM" id="Phobius"/>
    </source>
</evidence>
<evidence type="ECO:0000256" key="4">
    <source>
        <dbReference type="ARBA" id="ARBA00023136"/>
    </source>
</evidence>
<feature type="transmembrane region" description="Helical" evidence="5">
    <location>
        <begin position="263"/>
        <end position="284"/>
    </location>
</feature>
<dbReference type="InterPro" id="IPR004695">
    <property type="entry name" value="SLAC1/Mae1/Ssu1/TehA"/>
</dbReference>
<dbReference type="Proteomes" id="UP000640333">
    <property type="component" value="Unassembled WGS sequence"/>
</dbReference>
<keyword evidence="3 5" id="KW-1133">Transmembrane helix</keyword>
<dbReference type="InterPro" id="IPR038665">
    <property type="entry name" value="Voltage-dep_anion_channel_sf"/>
</dbReference>
<dbReference type="EMBL" id="JADEYS010000003">
    <property type="protein sequence ID" value="MBE9396475.1"/>
    <property type="molecule type" value="Genomic_DNA"/>
</dbReference>
<dbReference type="Pfam" id="PF03595">
    <property type="entry name" value="SLAC1"/>
    <property type="match status" value="1"/>
</dbReference>
<dbReference type="RefSeq" id="WP_193952024.1">
    <property type="nucleotide sequence ID" value="NZ_JADEYS010000003.1"/>
</dbReference>
<dbReference type="InterPro" id="IPR052951">
    <property type="entry name" value="Tellurite_res_ion_channel"/>
</dbReference>
<feature type="transmembrane region" description="Helical" evidence="5">
    <location>
        <begin position="18"/>
        <end position="36"/>
    </location>
</feature>
<dbReference type="GO" id="GO:0005886">
    <property type="term" value="C:plasma membrane"/>
    <property type="evidence" value="ECO:0007669"/>
    <property type="project" value="TreeGrafter"/>
</dbReference>
<reference evidence="6" key="1">
    <citation type="submission" date="2020-10" db="EMBL/GenBank/DDBJ databases">
        <title>Bacterium isolated from coastal waters sediment.</title>
        <authorList>
            <person name="Chen R.-J."/>
            <person name="Lu D.-C."/>
            <person name="Zhu K.-L."/>
            <person name="Du Z.-J."/>
        </authorList>
    </citation>
    <scope>NUCLEOTIDE SEQUENCE</scope>
    <source>
        <strain evidence="6">N1Y112</strain>
    </source>
</reference>
<keyword evidence="4 5" id="KW-0472">Membrane</keyword>
<comment type="subcellular location">
    <subcellularLocation>
        <location evidence="1">Membrane</location>
        <topology evidence="1">Multi-pass membrane protein</topology>
    </subcellularLocation>
</comment>